<feature type="compositionally biased region" description="Basic and acidic residues" evidence="1">
    <location>
        <begin position="346"/>
        <end position="363"/>
    </location>
</feature>
<evidence type="ECO:0000313" key="3">
    <source>
        <dbReference type="Proteomes" id="UP001480595"/>
    </source>
</evidence>
<feature type="compositionally biased region" description="Basic and acidic residues" evidence="1">
    <location>
        <begin position="406"/>
        <end position="467"/>
    </location>
</feature>
<proteinExistence type="predicted"/>
<keyword evidence="3" id="KW-1185">Reference proteome</keyword>
<dbReference type="RefSeq" id="XP_066709395.1">
    <property type="nucleotide sequence ID" value="XM_066864434.1"/>
</dbReference>
<feature type="compositionally biased region" description="Basic and acidic residues" evidence="1">
    <location>
        <begin position="118"/>
        <end position="131"/>
    </location>
</feature>
<feature type="region of interest" description="Disordered" evidence="1">
    <location>
        <begin position="45"/>
        <end position="363"/>
    </location>
</feature>
<feature type="compositionally biased region" description="Basic and acidic residues" evidence="1">
    <location>
        <begin position="58"/>
        <end position="69"/>
    </location>
</feature>
<feature type="compositionally biased region" description="Basic and acidic residues" evidence="1">
    <location>
        <begin position="234"/>
        <end position="244"/>
    </location>
</feature>
<dbReference type="EMBL" id="JAQQWL010000013">
    <property type="protein sequence ID" value="KAK8042542.1"/>
    <property type="molecule type" value="Genomic_DNA"/>
</dbReference>
<evidence type="ECO:0000256" key="1">
    <source>
        <dbReference type="SAM" id="MobiDB-lite"/>
    </source>
</evidence>
<gene>
    <name evidence="2" type="ORF">PG994_013025</name>
</gene>
<protein>
    <submittedName>
        <fullName evidence="2">Uncharacterized protein</fullName>
    </submittedName>
</protein>
<feature type="region of interest" description="Disordered" evidence="1">
    <location>
        <begin position="406"/>
        <end position="499"/>
    </location>
</feature>
<dbReference type="Proteomes" id="UP001480595">
    <property type="component" value="Unassembled WGS sequence"/>
</dbReference>
<accession>A0ABR1T7H0</accession>
<sequence>MASWISRLTPTGRGEEQLKQLGEVTQEKPQLEQGSLSEKLELAEKQAHIMSADNNESSSEKETQREHLARHFNQLTKSESPEPATKNESKSKGKAVACDWKGDPVEPQYDDLAAQHNTPDHAELSSREIPETRGPFHPRTYWRKPQRLGQQHLPAQTTPSAVARPYTRSPTEADAKPYADAGRVFAPRPTPTSDKEESNRKTTKIYAKDPTKDSLNESVKDSTKDSANKPIRKFPLEQFEKPSKDNSNVNGKKTDKETTKSNGRLPGESPLKPESARLGLHTQPHAEDANSNESAQGKGPEPQPDDTNHLFACKYFHRHPAESSQDVESGGDVCVVDPEPFTDEPESTREKQKQDPEHAGRDEVIGVIHPANCEEHPEAKEEHLVCDNPRLGKMIAVYQKIEAKQQEVMDKMTKKTEEKEQKARVKREAKEKKAREKQERREKRALEKQERKAEKAMKRQERQERRERQKSRGSTTSMGSTTETYIPPAIPVPPAASAT</sequence>
<name>A0ABR1T7H0_9PEZI</name>
<organism evidence="2 3">
    <name type="scientific">Apiospora phragmitis</name>
    <dbReference type="NCBI Taxonomy" id="2905665"/>
    <lineage>
        <taxon>Eukaryota</taxon>
        <taxon>Fungi</taxon>
        <taxon>Dikarya</taxon>
        <taxon>Ascomycota</taxon>
        <taxon>Pezizomycotina</taxon>
        <taxon>Sordariomycetes</taxon>
        <taxon>Xylariomycetidae</taxon>
        <taxon>Amphisphaeriales</taxon>
        <taxon>Apiosporaceae</taxon>
        <taxon>Apiospora</taxon>
    </lineage>
</organism>
<feature type="compositionally biased region" description="Basic and acidic residues" evidence="1">
    <location>
        <begin position="193"/>
        <end position="227"/>
    </location>
</feature>
<feature type="compositionally biased region" description="Low complexity" evidence="1">
    <location>
        <begin position="472"/>
        <end position="487"/>
    </location>
</feature>
<feature type="compositionally biased region" description="Pro residues" evidence="1">
    <location>
        <begin position="488"/>
        <end position="499"/>
    </location>
</feature>
<dbReference type="GeneID" id="92097497"/>
<comment type="caution">
    <text evidence="2">The sequence shown here is derived from an EMBL/GenBank/DDBJ whole genome shotgun (WGS) entry which is preliminary data.</text>
</comment>
<reference evidence="2 3" key="1">
    <citation type="submission" date="2023-01" db="EMBL/GenBank/DDBJ databases">
        <title>Analysis of 21 Apiospora genomes using comparative genomics revels a genus with tremendous synthesis potential of carbohydrate active enzymes and secondary metabolites.</title>
        <authorList>
            <person name="Sorensen T."/>
        </authorList>
    </citation>
    <scope>NUCLEOTIDE SEQUENCE [LARGE SCALE GENOMIC DNA]</scope>
    <source>
        <strain evidence="2 3">CBS 135458</strain>
    </source>
</reference>
<evidence type="ECO:0000313" key="2">
    <source>
        <dbReference type="EMBL" id="KAK8042542.1"/>
    </source>
</evidence>